<evidence type="ECO:0000313" key="2">
    <source>
        <dbReference type="Proteomes" id="UP001389717"/>
    </source>
</evidence>
<name>A0ABU9KAZ3_9BACI</name>
<dbReference type="Proteomes" id="UP001389717">
    <property type="component" value="Unassembled WGS sequence"/>
</dbReference>
<protein>
    <submittedName>
        <fullName evidence="1">Uncharacterized protein</fullName>
    </submittedName>
</protein>
<sequence length="106" mass="12559">MCTVDKFFTFDPRLKIDVPCLLKEWFTYSPQTQELILLEWEKIRGAIPDRIGEIEKEIEDLQASLAQEEDFEESCRLNSEISERASEINDLWIWYRTAPDIQSSTR</sequence>
<keyword evidence="2" id="KW-1185">Reference proteome</keyword>
<gene>
    <name evidence="1" type="ORF">AAEO50_09880</name>
</gene>
<dbReference type="RefSeq" id="WP_341983102.1">
    <property type="nucleotide sequence ID" value="NZ_JBBYAF010000016.1"/>
</dbReference>
<comment type="caution">
    <text evidence="1">The sequence shown here is derived from an EMBL/GenBank/DDBJ whole genome shotgun (WGS) entry which is preliminary data.</text>
</comment>
<reference evidence="1 2" key="1">
    <citation type="submission" date="2024-04" db="EMBL/GenBank/DDBJ databases">
        <title>Bacillus oryzaecorticis sp. nov., a moderately halophilic bacterium isolated from rice husks.</title>
        <authorList>
            <person name="Zhu H.-S."/>
        </authorList>
    </citation>
    <scope>NUCLEOTIDE SEQUENCE [LARGE SCALE GENOMIC DNA]</scope>
    <source>
        <strain evidence="1 2">ZC255</strain>
    </source>
</reference>
<evidence type="ECO:0000313" key="1">
    <source>
        <dbReference type="EMBL" id="MEL3972590.1"/>
    </source>
</evidence>
<proteinExistence type="predicted"/>
<accession>A0ABU9KAZ3</accession>
<dbReference type="EMBL" id="JBBYAF010000016">
    <property type="protein sequence ID" value="MEL3972590.1"/>
    <property type="molecule type" value="Genomic_DNA"/>
</dbReference>
<organism evidence="1 2">
    <name type="scientific">Rossellomorea oryzaecorticis</name>
    <dbReference type="NCBI Taxonomy" id="1396505"/>
    <lineage>
        <taxon>Bacteria</taxon>
        <taxon>Bacillati</taxon>
        <taxon>Bacillota</taxon>
        <taxon>Bacilli</taxon>
        <taxon>Bacillales</taxon>
        <taxon>Bacillaceae</taxon>
        <taxon>Rossellomorea</taxon>
    </lineage>
</organism>